<protein>
    <submittedName>
        <fullName evidence="3">Glutathione S-transferase Mu 3</fullName>
        <ecNumber evidence="3">2.5.1.18</ecNumber>
    </submittedName>
</protein>
<dbReference type="InterPro" id="IPR004045">
    <property type="entry name" value="Glutathione_S-Trfase_N"/>
</dbReference>
<dbReference type="PANTHER" id="PTHR11571">
    <property type="entry name" value="GLUTATHIONE S-TRANSFERASE"/>
    <property type="match status" value="1"/>
</dbReference>
<dbReference type="PROSITE" id="PS50405">
    <property type="entry name" value="GST_CTER"/>
    <property type="match status" value="1"/>
</dbReference>
<gene>
    <name evidence="3" type="primary">GSTM3_1</name>
    <name evidence="3" type="ORF">K7432_012346</name>
</gene>
<dbReference type="SFLD" id="SFLDS00019">
    <property type="entry name" value="Glutathione_Transferase_(cytos"/>
    <property type="match status" value="1"/>
</dbReference>
<dbReference type="InterPro" id="IPR036249">
    <property type="entry name" value="Thioredoxin-like_sf"/>
</dbReference>
<comment type="caution">
    <text evidence="3">The sequence shown here is derived from an EMBL/GenBank/DDBJ whole genome shotgun (WGS) entry which is preliminary data.</text>
</comment>
<name>A0ABR2WL25_9FUNG</name>
<keyword evidence="4" id="KW-1185">Reference proteome</keyword>
<dbReference type="SFLD" id="SFLDG01205">
    <property type="entry name" value="AMPS.1"/>
    <property type="match status" value="1"/>
</dbReference>
<dbReference type="SFLD" id="SFLDG00363">
    <property type="entry name" value="AMPS_(cytGST):_Alpha-__Mu-__Pi"/>
    <property type="match status" value="1"/>
</dbReference>
<evidence type="ECO:0000259" key="2">
    <source>
        <dbReference type="PROSITE" id="PS50405"/>
    </source>
</evidence>
<dbReference type="InterPro" id="IPR050213">
    <property type="entry name" value="GST_superfamily"/>
</dbReference>
<accession>A0ABR2WL25</accession>
<dbReference type="SUPFAM" id="SSF52833">
    <property type="entry name" value="Thioredoxin-like"/>
    <property type="match status" value="1"/>
</dbReference>
<keyword evidence="3" id="KW-0808">Transferase</keyword>
<evidence type="ECO:0000259" key="1">
    <source>
        <dbReference type="PROSITE" id="PS50404"/>
    </source>
</evidence>
<dbReference type="PROSITE" id="PS50404">
    <property type="entry name" value="GST_NTER"/>
    <property type="match status" value="1"/>
</dbReference>
<dbReference type="Proteomes" id="UP001479436">
    <property type="component" value="Unassembled WGS sequence"/>
</dbReference>
<dbReference type="InterPro" id="IPR010987">
    <property type="entry name" value="Glutathione-S-Trfase_C-like"/>
</dbReference>
<dbReference type="InterPro" id="IPR004046">
    <property type="entry name" value="GST_C"/>
</dbReference>
<dbReference type="Pfam" id="PF14497">
    <property type="entry name" value="GST_C_3"/>
    <property type="match status" value="1"/>
</dbReference>
<dbReference type="InterPro" id="IPR036282">
    <property type="entry name" value="Glutathione-S-Trfase_C_sf"/>
</dbReference>
<dbReference type="GO" id="GO:0004364">
    <property type="term" value="F:glutathione transferase activity"/>
    <property type="evidence" value="ECO:0007669"/>
    <property type="project" value="UniProtKB-EC"/>
</dbReference>
<sequence>MSTEYRIFYFPIRGLAEELRLFLEEKGITYTQEPLDPRDWFSVIKPTLAPLEQVPIVWHGDIKLRQSKAILRYMARKHDGEGKNEREALQADIVVETTNDWRQKFTSLCYTPGFESRKEDYIRDTIPFYLKAFEYFLEENGNTGYFAGDDFTYADVCVFDMVDNNILLDANCLSKEKYPKLHQFYHNFKERPRIAAYLKSDRRRKHCNGAIAHFDAYPW</sequence>
<dbReference type="SUPFAM" id="SSF47616">
    <property type="entry name" value="GST C-terminal domain-like"/>
    <property type="match status" value="1"/>
</dbReference>
<dbReference type="Pfam" id="PF02798">
    <property type="entry name" value="GST_N"/>
    <property type="match status" value="1"/>
</dbReference>
<dbReference type="EC" id="2.5.1.18" evidence="3"/>
<organism evidence="3 4">
    <name type="scientific">Basidiobolus ranarum</name>
    <dbReference type="NCBI Taxonomy" id="34480"/>
    <lineage>
        <taxon>Eukaryota</taxon>
        <taxon>Fungi</taxon>
        <taxon>Fungi incertae sedis</taxon>
        <taxon>Zoopagomycota</taxon>
        <taxon>Entomophthoromycotina</taxon>
        <taxon>Basidiobolomycetes</taxon>
        <taxon>Basidiobolales</taxon>
        <taxon>Basidiobolaceae</taxon>
        <taxon>Basidiobolus</taxon>
    </lineage>
</organism>
<reference evidence="3 4" key="1">
    <citation type="submission" date="2023-04" db="EMBL/GenBank/DDBJ databases">
        <title>Genome of Basidiobolus ranarum AG-B5.</title>
        <authorList>
            <person name="Stajich J.E."/>
            <person name="Carter-House D."/>
            <person name="Gryganskyi A."/>
        </authorList>
    </citation>
    <scope>NUCLEOTIDE SEQUENCE [LARGE SCALE GENOMIC DNA]</scope>
    <source>
        <strain evidence="3 4">AG-B5</strain>
    </source>
</reference>
<feature type="domain" description="GST N-terminal" evidence="1">
    <location>
        <begin position="3"/>
        <end position="82"/>
    </location>
</feature>
<evidence type="ECO:0000313" key="3">
    <source>
        <dbReference type="EMBL" id="KAK9762176.1"/>
    </source>
</evidence>
<dbReference type="PANTHER" id="PTHR11571:SF141">
    <property type="entry name" value="GLUTATHIONE S-TRANSFERASE"/>
    <property type="match status" value="1"/>
</dbReference>
<evidence type="ECO:0000313" key="4">
    <source>
        <dbReference type="Proteomes" id="UP001479436"/>
    </source>
</evidence>
<dbReference type="InterPro" id="IPR040079">
    <property type="entry name" value="Glutathione_S-Trfase"/>
</dbReference>
<feature type="domain" description="GST C-terminal" evidence="2">
    <location>
        <begin position="84"/>
        <end position="219"/>
    </location>
</feature>
<proteinExistence type="predicted"/>
<dbReference type="EMBL" id="JASJQH010001062">
    <property type="protein sequence ID" value="KAK9762176.1"/>
    <property type="molecule type" value="Genomic_DNA"/>
</dbReference>
<dbReference type="Gene3D" id="1.20.1050.130">
    <property type="match status" value="1"/>
</dbReference>